<sequence>MAAPTASSTSPEQATASPTIPSSASPSASPSPALPTPPDLANTVGDAPAGLSNTAIDRARHRVHEHGNYYGYYGFRTQTVPDARLSLLPRELFQGNRILDLGCNAGKLTLEVLNHLGATRSRGVDIDAHLISQAEAATNGEQVEWVLADFMEESYEFGEWDVIMLLSITKWLHLHHGDEGMRKLFRRLFEVLPKGGVLLVEPQERENYASAARKNKNLRPAYKLIQMWPPFEEELKAVGFTLENCIEREEGGFSRPLMIWRKPL</sequence>
<dbReference type="InParanoid" id="A0A1Y2G2U8"/>
<comment type="caution">
    <text evidence="9">The sequence shown here is derived from an EMBL/GenBank/DDBJ whole genome shotgun (WGS) entry which is preliminary data.</text>
</comment>
<dbReference type="GO" id="GO:0040031">
    <property type="term" value="P:snRNA modification"/>
    <property type="evidence" value="ECO:0007669"/>
    <property type="project" value="TreeGrafter"/>
</dbReference>
<feature type="region of interest" description="Disordered" evidence="7">
    <location>
        <begin position="1"/>
        <end position="51"/>
    </location>
</feature>
<dbReference type="Proteomes" id="UP000193467">
    <property type="component" value="Unassembled WGS sequence"/>
</dbReference>
<dbReference type="PANTHER" id="PTHR12315">
    <property type="entry name" value="BICOID-INTERACTING PROTEIN RELATED"/>
    <property type="match status" value="1"/>
</dbReference>
<evidence type="ECO:0000256" key="6">
    <source>
        <dbReference type="RuleBase" id="RU367087"/>
    </source>
</evidence>
<feature type="domain" description="Bin3-type SAM" evidence="8">
    <location>
        <begin position="1"/>
        <end position="264"/>
    </location>
</feature>
<dbReference type="InterPro" id="IPR029063">
    <property type="entry name" value="SAM-dependent_MTases_sf"/>
</dbReference>
<feature type="compositionally biased region" description="Low complexity" evidence="7">
    <location>
        <begin position="14"/>
        <end position="31"/>
    </location>
</feature>
<dbReference type="SUPFAM" id="SSF53335">
    <property type="entry name" value="S-adenosyl-L-methionine-dependent methyltransferases"/>
    <property type="match status" value="1"/>
</dbReference>
<dbReference type="GO" id="GO:0017069">
    <property type="term" value="F:snRNA binding"/>
    <property type="evidence" value="ECO:0007669"/>
    <property type="project" value="TreeGrafter"/>
</dbReference>
<keyword evidence="4 5" id="KW-0949">S-adenosyl-L-methionine</keyword>
<evidence type="ECO:0000313" key="9">
    <source>
        <dbReference type="EMBL" id="ORY90630.1"/>
    </source>
</evidence>
<dbReference type="AlphaFoldDB" id="A0A1Y2G2U8"/>
<evidence type="ECO:0000256" key="3">
    <source>
        <dbReference type="ARBA" id="ARBA00022679"/>
    </source>
</evidence>
<organism evidence="9 10">
    <name type="scientific">Leucosporidium creatinivorum</name>
    <dbReference type="NCBI Taxonomy" id="106004"/>
    <lineage>
        <taxon>Eukaryota</taxon>
        <taxon>Fungi</taxon>
        <taxon>Dikarya</taxon>
        <taxon>Basidiomycota</taxon>
        <taxon>Pucciniomycotina</taxon>
        <taxon>Microbotryomycetes</taxon>
        <taxon>Leucosporidiales</taxon>
        <taxon>Leucosporidium</taxon>
    </lineage>
</organism>
<dbReference type="GO" id="GO:0032259">
    <property type="term" value="P:methylation"/>
    <property type="evidence" value="ECO:0007669"/>
    <property type="project" value="UniProtKB-KW"/>
</dbReference>
<evidence type="ECO:0000259" key="8">
    <source>
        <dbReference type="PROSITE" id="PS51515"/>
    </source>
</evidence>
<dbReference type="EMBL" id="MCGR01000003">
    <property type="protein sequence ID" value="ORY90630.1"/>
    <property type="molecule type" value="Genomic_DNA"/>
</dbReference>
<dbReference type="InterPro" id="IPR039772">
    <property type="entry name" value="Bin3-like"/>
</dbReference>
<feature type="compositionally biased region" description="Polar residues" evidence="7">
    <location>
        <begin position="1"/>
        <end position="13"/>
    </location>
</feature>
<dbReference type="OrthoDB" id="540004at2759"/>
<dbReference type="InterPro" id="IPR024160">
    <property type="entry name" value="BIN3_SAM-bd_dom"/>
</dbReference>
<dbReference type="InterPro" id="IPR010675">
    <property type="entry name" value="Bin3_C"/>
</dbReference>
<evidence type="ECO:0000256" key="7">
    <source>
        <dbReference type="SAM" id="MobiDB-lite"/>
    </source>
</evidence>
<name>A0A1Y2G2U8_9BASI</name>
<accession>A0A1Y2G2U8</accession>
<keyword evidence="2 6" id="KW-0489">Methyltransferase</keyword>
<evidence type="ECO:0000256" key="2">
    <source>
        <dbReference type="ARBA" id="ARBA00022603"/>
    </source>
</evidence>
<dbReference type="EC" id="2.1.1.-" evidence="6"/>
<gene>
    <name evidence="9" type="ORF">BCR35DRAFT_103833</name>
</gene>
<dbReference type="GO" id="GO:0008171">
    <property type="term" value="F:O-methyltransferase activity"/>
    <property type="evidence" value="ECO:0007669"/>
    <property type="project" value="UniProtKB-UniRule"/>
</dbReference>
<comment type="similarity">
    <text evidence="1 6">Belongs to the methyltransferase superfamily.</text>
</comment>
<dbReference type="CDD" id="cd02440">
    <property type="entry name" value="AdoMet_MTases"/>
    <property type="match status" value="1"/>
</dbReference>
<keyword evidence="10" id="KW-1185">Reference proteome</keyword>
<evidence type="ECO:0000313" key="10">
    <source>
        <dbReference type="Proteomes" id="UP000193467"/>
    </source>
</evidence>
<dbReference type="PANTHER" id="PTHR12315:SF0">
    <property type="entry name" value="7SK SNRNA METHYLPHOSPHATE CAPPING ENZYME"/>
    <property type="match status" value="1"/>
</dbReference>
<dbReference type="Pfam" id="PF06859">
    <property type="entry name" value="Bin3"/>
    <property type="match status" value="1"/>
</dbReference>
<protein>
    <recommendedName>
        <fullName evidence="6">RNA methyltransferase</fullName>
        <ecNumber evidence="6">2.1.1.-</ecNumber>
    </recommendedName>
</protein>
<evidence type="ECO:0000256" key="4">
    <source>
        <dbReference type="ARBA" id="ARBA00022691"/>
    </source>
</evidence>
<evidence type="ECO:0000256" key="5">
    <source>
        <dbReference type="PROSITE-ProRule" id="PRU00848"/>
    </source>
</evidence>
<keyword evidence="3 6" id="KW-0808">Transferase</keyword>
<reference evidence="9 10" key="1">
    <citation type="submission" date="2016-07" db="EMBL/GenBank/DDBJ databases">
        <title>Pervasive Adenine N6-methylation of Active Genes in Fungi.</title>
        <authorList>
            <consortium name="DOE Joint Genome Institute"/>
            <person name="Mondo S.J."/>
            <person name="Dannebaum R.O."/>
            <person name="Kuo R.C."/>
            <person name="Labutti K."/>
            <person name="Haridas S."/>
            <person name="Kuo A."/>
            <person name="Salamov A."/>
            <person name="Ahrendt S.R."/>
            <person name="Lipzen A."/>
            <person name="Sullivan W."/>
            <person name="Andreopoulos W.B."/>
            <person name="Clum A."/>
            <person name="Lindquist E."/>
            <person name="Daum C."/>
            <person name="Ramamoorthy G.K."/>
            <person name="Gryganskyi A."/>
            <person name="Culley D."/>
            <person name="Magnuson J.K."/>
            <person name="James T.Y."/>
            <person name="O'Malley M.A."/>
            <person name="Stajich J.E."/>
            <person name="Spatafora J.W."/>
            <person name="Visel A."/>
            <person name="Grigoriev I.V."/>
        </authorList>
    </citation>
    <scope>NUCLEOTIDE SEQUENCE [LARGE SCALE GENOMIC DNA]</scope>
    <source>
        <strain evidence="9 10">62-1032</strain>
    </source>
</reference>
<dbReference type="STRING" id="106004.A0A1Y2G2U8"/>
<dbReference type="GO" id="GO:0008173">
    <property type="term" value="F:RNA methyltransferase activity"/>
    <property type="evidence" value="ECO:0007669"/>
    <property type="project" value="UniProtKB-UniRule"/>
</dbReference>
<dbReference type="PROSITE" id="PS51515">
    <property type="entry name" value="BIN3_SAM"/>
    <property type="match status" value="1"/>
</dbReference>
<dbReference type="Gene3D" id="3.40.50.150">
    <property type="entry name" value="Vaccinia Virus protein VP39"/>
    <property type="match status" value="1"/>
</dbReference>
<proteinExistence type="inferred from homology"/>
<evidence type="ECO:0000256" key="1">
    <source>
        <dbReference type="ARBA" id="ARBA00008361"/>
    </source>
</evidence>